<dbReference type="AlphaFoldDB" id="A0A7J7CU67"/>
<evidence type="ECO:0000313" key="2">
    <source>
        <dbReference type="EMBL" id="KAF5737662.1"/>
    </source>
</evidence>
<keyword evidence="3" id="KW-1185">Reference proteome</keyword>
<name>A0A7J7CU67_TRIWF</name>
<accession>A0A7J7CU67</accession>
<dbReference type="EMBL" id="JAAARO010000013">
    <property type="protein sequence ID" value="KAF5737662.1"/>
    <property type="molecule type" value="Genomic_DNA"/>
</dbReference>
<feature type="region of interest" description="Disordered" evidence="1">
    <location>
        <begin position="1"/>
        <end position="28"/>
    </location>
</feature>
<dbReference type="Proteomes" id="UP000593562">
    <property type="component" value="Unassembled WGS sequence"/>
</dbReference>
<feature type="compositionally biased region" description="Basic and acidic residues" evidence="1">
    <location>
        <begin position="8"/>
        <end position="18"/>
    </location>
</feature>
<dbReference type="PANTHER" id="PTHR34567:SF3">
    <property type="entry name" value="FK506-BINDING-LIKE PROTEIN"/>
    <property type="match status" value="1"/>
</dbReference>
<dbReference type="PANTHER" id="PTHR34567">
    <property type="entry name" value="FK506-BINDING-LIKE PROTEIN"/>
    <property type="match status" value="1"/>
</dbReference>
<proteinExistence type="predicted"/>
<dbReference type="InParanoid" id="A0A7J7CU67"/>
<comment type="caution">
    <text evidence="2">The sequence shown here is derived from an EMBL/GenBank/DDBJ whole genome shotgun (WGS) entry which is preliminary data.</text>
</comment>
<organism evidence="2 3">
    <name type="scientific">Tripterygium wilfordii</name>
    <name type="common">Thunder God vine</name>
    <dbReference type="NCBI Taxonomy" id="458696"/>
    <lineage>
        <taxon>Eukaryota</taxon>
        <taxon>Viridiplantae</taxon>
        <taxon>Streptophyta</taxon>
        <taxon>Embryophyta</taxon>
        <taxon>Tracheophyta</taxon>
        <taxon>Spermatophyta</taxon>
        <taxon>Magnoliopsida</taxon>
        <taxon>eudicotyledons</taxon>
        <taxon>Gunneridae</taxon>
        <taxon>Pentapetalae</taxon>
        <taxon>rosids</taxon>
        <taxon>fabids</taxon>
        <taxon>Celastrales</taxon>
        <taxon>Celastraceae</taxon>
        <taxon>Tripterygium</taxon>
    </lineage>
</organism>
<gene>
    <name evidence="2" type="ORF">HS088_TW13G00550</name>
</gene>
<sequence>MGGRRKQRGEDHYQEVHGRRWQSRKPPLGTWKPSVPSWEKKFCASVGSVSWQKLMESQRFKNMYKTVINWDDSAVEEAFHSAKSRFWAQINGLPCDISLPDPDIYIDEIDWDSVIDPELILDLEREPEVHDQTDNGEHVIILSDSFLQEHYSLVPVIGWGPEENFPMPTNYELDPQLGNDSQNLDGNKNQWEPNWGENINEREYGWNNSWAQNQLENNLLNKNYDGSKNMDCGTGWGLSWSGSLEQNRLGNNVDLLNKNYNESNNMDRGTGWGLSWSGSLEQNRLESNGDLLNKNSNKSKNVDQGAFGAGWGYVWNDSWGQNQLENKDAVWNKNYNEPKNAGRGTVRDWGMKDREGKKREGTGWNMSRYKTSRFHGNEHSTDRGWRTGRWQGKLNFAYEQPHRNQMPHTNQ</sequence>
<reference evidence="2 3" key="1">
    <citation type="journal article" date="2020" name="Nat. Commun.">
        <title>Genome of Tripterygium wilfordii and identification of cytochrome P450 involved in triptolide biosynthesis.</title>
        <authorList>
            <person name="Tu L."/>
            <person name="Su P."/>
            <person name="Zhang Z."/>
            <person name="Gao L."/>
            <person name="Wang J."/>
            <person name="Hu T."/>
            <person name="Zhou J."/>
            <person name="Zhang Y."/>
            <person name="Zhao Y."/>
            <person name="Liu Y."/>
            <person name="Song Y."/>
            <person name="Tong Y."/>
            <person name="Lu Y."/>
            <person name="Yang J."/>
            <person name="Xu C."/>
            <person name="Jia M."/>
            <person name="Peters R.J."/>
            <person name="Huang L."/>
            <person name="Gao W."/>
        </authorList>
    </citation>
    <scope>NUCLEOTIDE SEQUENCE [LARGE SCALE GENOMIC DNA]</scope>
    <source>
        <strain evidence="3">cv. XIE 37</strain>
        <tissue evidence="2">Leaf</tissue>
    </source>
</reference>
<evidence type="ECO:0000256" key="1">
    <source>
        <dbReference type="SAM" id="MobiDB-lite"/>
    </source>
</evidence>
<evidence type="ECO:0000313" key="3">
    <source>
        <dbReference type="Proteomes" id="UP000593562"/>
    </source>
</evidence>
<dbReference type="OrthoDB" id="1899291at2759"/>
<protein>
    <submittedName>
        <fullName evidence="2">Uncharacterized protein</fullName>
    </submittedName>
</protein>